<dbReference type="InterPro" id="IPR011009">
    <property type="entry name" value="Kinase-like_dom_sf"/>
</dbReference>
<dbReference type="SUPFAM" id="SSF53448">
    <property type="entry name" value="Nucleotide-diphospho-sugar transferases"/>
    <property type="match status" value="1"/>
</dbReference>
<dbReference type="InterPro" id="IPR029044">
    <property type="entry name" value="Nucleotide-diphossugar_trans"/>
</dbReference>
<organism evidence="1">
    <name type="scientific">Marinobacter nauticus</name>
    <name type="common">Marinobacter hydrocarbonoclasticus</name>
    <name type="synonym">Marinobacter aquaeolei</name>
    <dbReference type="NCBI Taxonomy" id="2743"/>
    <lineage>
        <taxon>Bacteria</taxon>
        <taxon>Pseudomonadati</taxon>
        <taxon>Pseudomonadota</taxon>
        <taxon>Gammaproteobacteria</taxon>
        <taxon>Pseudomonadales</taxon>
        <taxon>Marinobacteraceae</taxon>
        <taxon>Marinobacter</taxon>
    </lineage>
</organism>
<evidence type="ECO:0000313" key="1">
    <source>
        <dbReference type="EMBL" id="BBJ02808.1"/>
    </source>
</evidence>
<reference evidence="1" key="1">
    <citation type="submission" date="2019-03" db="EMBL/GenBank/DDBJ databases">
        <title>Whole genome analysis of nitrate-reducing bacteria Marinobacter hydrocarbonoclasticus YB03.</title>
        <authorList>
            <person name="Azam A.H."/>
            <person name="Yuk S.R."/>
            <person name="Kamarisima K."/>
            <person name="Miyanaga K."/>
            <person name="Tanji Y."/>
        </authorList>
    </citation>
    <scope>NUCLEOTIDE SEQUENCE</scope>
    <source>
        <strain evidence="1">YB03</strain>
    </source>
</reference>
<dbReference type="AlphaFoldDB" id="A0A455WBB7"/>
<dbReference type="EMBL" id="AP019537">
    <property type="protein sequence ID" value="BBJ02808.1"/>
    <property type="molecule type" value="Genomic_DNA"/>
</dbReference>
<proteinExistence type="predicted"/>
<protein>
    <recommendedName>
        <fullName evidence="2">Capsular biosynthesis protein</fullName>
    </recommendedName>
</protein>
<sequence length="535" mass="60810">MFLIMSAAYITQELRSEFGALPPSFLPLGNRRLFQHQVRLAPDNTSVFLTVPESFKISYFDQAWLDQNEITVIPLPDGLSLGASLVAALNLIEQGLETPLHVLFGDTLVDPLPHGDDLVAVANVEDNYDWAIVTENDDNWLTSSQNTLAQQEHEVVTGYFRFSSPRQLIRCITQSNWHFLEGLGRYRKAVGLSTSKVPNWLDFGHANTYYRSKSAHTTQRVFNHLKITPDWIEKSGNHGDKIEAEANWFESLPPMVRRFTPQYLGRPENTESGAYRLEYLHHTALNELFVFADVPALLWKKIFKECLNFLTTCASNPKPGKDTPSSDLNTLFTVKTETRLRTFCEDRGLSADNLFTYRTQGSGGRERKLSINDLVRGSHANLPKHDVHATLIHGDFCFSNILYEFRTNRIKVIDPRGMTPDGAISAYGDIRYDLAKLSHSILGMYDWIIAGYHNTCLSGNDISLTLPESAKHHDVQQLFLEMLDSRFSITPSELYAMQVQLFLSMLPLHSDDPHRQNAILANAFRLYDLMERHSQ</sequence>
<evidence type="ECO:0008006" key="2">
    <source>
        <dbReference type="Google" id="ProtNLM"/>
    </source>
</evidence>
<dbReference type="SUPFAM" id="SSF56112">
    <property type="entry name" value="Protein kinase-like (PK-like)"/>
    <property type="match status" value="1"/>
</dbReference>
<name>A0A455WBB7_MARNT</name>
<accession>A0A455WBB7</accession>
<gene>
    <name evidence="1" type="ORF">YBY_06560</name>
</gene>